<gene>
    <name evidence="1" type="ORF">EM308_09595</name>
</gene>
<dbReference type="Pfam" id="PF09674">
    <property type="entry name" value="DUF2400"/>
    <property type="match status" value="1"/>
</dbReference>
<dbReference type="EMBL" id="CP017479">
    <property type="protein sequence ID" value="AOW09737.1"/>
    <property type="molecule type" value="Genomic_DNA"/>
</dbReference>
<name>A0AAC9I828_9FLAO</name>
<proteinExistence type="predicted"/>
<reference evidence="1 2" key="1">
    <citation type="submission" date="2016-10" db="EMBL/GenBank/DDBJ databases">
        <title>Flavobacterium gilvum sp. nov., isolated from stream water.</title>
        <authorList>
            <person name="Shin S.-K."/>
            <person name="Cho Y.-J."/>
            <person name="Yi H."/>
        </authorList>
    </citation>
    <scope>NUCLEOTIDE SEQUENCE [LARGE SCALE GENOMIC DNA]</scope>
    <source>
        <strain evidence="1 2">EM1308</strain>
    </source>
</reference>
<protein>
    <recommendedName>
        <fullName evidence="3">TIGR02757 family protein</fullName>
    </recommendedName>
</protein>
<evidence type="ECO:0008006" key="3">
    <source>
        <dbReference type="Google" id="ProtNLM"/>
    </source>
</evidence>
<evidence type="ECO:0000313" key="2">
    <source>
        <dbReference type="Proteomes" id="UP000175968"/>
    </source>
</evidence>
<dbReference type="InterPro" id="IPR014127">
    <property type="entry name" value="CHP02757"/>
</dbReference>
<accession>A0AAC9I828</accession>
<keyword evidence="2" id="KW-1185">Reference proteome</keyword>
<dbReference type="AlphaFoldDB" id="A0AAC9I828"/>
<sequence length="85" mass="9524">MLRWLCRQDNKGVDLGIWKNIPPSILSCPLDVHSGNVARKLGLLTRKQNDGKALAELDSKLRELDPIDPVKYDFALFGLGVFEGF</sequence>
<dbReference type="KEGG" id="fgl:EM308_09595"/>
<evidence type="ECO:0000313" key="1">
    <source>
        <dbReference type="EMBL" id="AOW09737.1"/>
    </source>
</evidence>
<dbReference type="Proteomes" id="UP000175968">
    <property type="component" value="Chromosome"/>
</dbReference>
<organism evidence="1 2">
    <name type="scientific">Flavobacterium gilvum</name>
    <dbReference type="NCBI Taxonomy" id="1492737"/>
    <lineage>
        <taxon>Bacteria</taxon>
        <taxon>Pseudomonadati</taxon>
        <taxon>Bacteroidota</taxon>
        <taxon>Flavobacteriia</taxon>
        <taxon>Flavobacteriales</taxon>
        <taxon>Flavobacteriaceae</taxon>
        <taxon>Flavobacterium</taxon>
    </lineage>
</organism>